<dbReference type="EMBL" id="AJSR01002376">
    <property type="protein sequence ID" value="EKM28802.1"/>
    <property type="molecule type" value="Genomic_DNA"/>
</dbReference>
<proteinExistence type="predicted"/>
<protein>
    <submittedName>
        <fullName evidence="1">Uncharacterized protein</fullName>
    </submittedName>
</protein>
<accession>A0A454CQY8</accession>
<evidence type="ECO:0000313" key="2">
    <source>
        <dbReference type="Proteomes" id="UP000008367"/>
    </source>
</evidence>
<reference evidence="1 2" key="1">
    <citation type="submission" date="2012-10" db="EMBL/GenBank/DDBJ databases">
        <title>Genome sequence of Vibrio Cholerae HENC-02.</title>
        <authorList>
            <person name="Eppinger M."/>
            <person name="Hasan N.A."/>
            <person name="Sengamalay N."/>
            <person name="Hine E."/>
            <person name="Su Q."/>
            <person name="Daugherty S.C."/>
            <person name="Young S."/>
            <person name="Sadzewicz L."/>
            <person name="Tallon L."/>
            <person name="Cebula T.A."/>
            <person name="Ravel J."/>
            <person name="Colwell R.R."/>
        </authorList>
    </citation>
    <scope>NUCLEOTIDE SEQUENCE [LARGE SCALE GENOMIC DNA]</scope>
    <source>
        <strain evidence="1 2">HENC-02</strain>
    </source>
</reference>
<organism evidence="1 2">
    <name type="scientific">Vibrio harveyi</name>
    <name type="common">Beneckea harveyi</name>
    <dbReference type="NCBI Taxonomy" id="669"/>
    <lineage>
        <taxon>Bacteria</taxon>
        <taxon>Pseudomonadati</taxon>
        <taxon>Pseudomonadota</taxon>
        <taxon>Gammaproteobacteria</taxon>
        <taxon>Vibrionales</taxon>
        <taxon>Vibrionaceae</taxon>
        <taxon>Vibrio</taxon>
    </lineage>
</organism>
<dbReference type="AlphaFoldDB" id="A0A454CQY8"/>
<name>A0A454CQY8_VIBHA</name>
<dbReference type="Proteomes" id="UP000008367">
    <property type="component" value="Unassembled WGS sequence"/>
</dbReference>
<comment type="caution">
    <text evidence="1">The sequence shown here is derived from an EMBL/GenBank/DDBJ whole genome shotgun (WGS) entry which is preliminary data.</text>
</comment>
<gene>
    <name evidence="1" type="ORF">VCHENC02_5334B</name>
</gene>
<sequence length="25" mass="2867">EVVLFNHLPHGVEIRRVVKPSIQSL</sequence>
<feature type="non-terminal residue" evidence="1">
    <location>
        <position position="1"/>
    </location>
</feature>
<evidence type="ECO:0000313" key="1">
    <source>
        <dbReference type="EMBL" id="EKM28802.1"/>
    </source>
</evidence>